<dbReference type="Proteomes" id="UP001255856">
    <property type="component" value="Unassembled WGS sequence"/>
</dbReference>
<feature type="compositionally biased region" description="Low complexity" evidence="4">
    <location>
        <begin position="423"/>
        <end position="434"/>
    </location>
</feature>
<dbReference type="EMBL" id="JASFZW010000008">
    <property type="protein sequence ID" value="KAK2076885.1"/>
    <property type="molecule type" value="Genomic_DNA"/>
</dbReference>
<dbReference type="GO" id="GO:0003700">
    <property type="term" value="F:DNA-binding transcription factor activity"/>
    <property type="evidence" value="ECO:0007669"/>
    <property type="project" value="InterPro"/>
</dbReference>
<evidence type="ECO:0000313" key="7">
    <source>
        <dbReference type="Proteomes" id="UP001255856"/>
    </source>
</evidence>
<dbReference type="PANTHER" id="PTHR31442:SF29">
    <property type="entry name" value="HOMEODOMAIN-LIKE SUPERFAMILY PROTEIN"/>
    <property type="match status" value="1"/>
</dbReference>
<comment type="caution">
    <text evidence="6">The sequence shown here is derived from an EMBL/GenBank/DDBJ whole genome shotgun (WGS) entry which is preliminary data.</text>
</comment>
<accession>A0AAD9IGQ0</accession>
<keyword evidence="7" id="KW-1185">Reference proteome</keyword>
<keyword evidence="1" id="KW-0805">Transcription regulation</keyword>
<feature type="region of interest" description="Disordered" evidence="4">
    <location>
        <begin position="1"/>
        <end position="85"/>
    </location>
</feature>
<sequence length="434" mass="44160">MLAFPGGDAPPPAAAEGEPAAPKPVAEPPVDAAEGEPEVSPPEAKKPRLEAGEPEADAPASALPASEPPALAPPPGPPVMPDPIAMPPGMEAFAAAGAPASPADFGDLSSRKARLVWTQELHNRFINALSHLGLKQAVPKNILAMMNVEGMTRENVASHLQKYRLYLKKMGGFNEKERVDIDSLQRLHEQNVAQMAAQQAMQQPRSRCRRRPFPLPVGAGPAAATSSSSKEGGGAEAPGSFLPLMTEALGGAQAGDAAGQKAEGSGAAPAGLQPPPGVAAMPPLWHLPSFRLPGVPGGEDAPGAGEEGAPPTAFLPQVPAPQLFAMWQGLFQPGGLPAPPMPDGNGGLTPAPFSPAFPWPLMRLPTPAQQQGSNAPEGEPAKEEEGDKPAGEAPADPETQEAAPAAEPAADAEPAPAAPEEPAPAEAGPAAEQA</sequence>
<gene>
    <name evidence="6" type="ORF">QBZ16_005113</name>
</gene>
<feature type="compositionally biased region" description="Low complexity" evidence="4">
    <location>
        <begin position="392"/>
        <end position="415"/>
    </location>
</feature>
<evidence type="ECO:0000256" key="2">
    <source>
        <dbReference type="ARBA" id="ARBA00023163"/>
    </source>
</evidence>
<dbReference type="PROSITE" id="PS51294">
    <property type="entry name" value="HTH_MYB"/>
    <property type="match status" value="1"/>
</dbReference>
<feature type="compositionally biased region" description="Low complexity" evidence="4">
    <location>
        <begin position="247"/>
        <end position="271"/>
    </location>
</feature>
<proteinExistence type="predicted"/>
<feature type="region of interest" description="Disordered" evidence="4">
    <location>
        <begin position="197"/>
        <end position="316"/>
    </location>
</feature>
<organism evidence="6 7">
    <name type="scientific">Prototheca wickerhamii</name>
    <dbReference type="NCBI Taxonomy" id="3111"/>
    <lineage>
        <taxon>Eukaryota</taxon>
        <taxon>Viridiplantae</taxon>
        <taxon>Chlorophyta</taxon>
        <taxon>core chlorophytes</taxon>
        <taxon>Trebouxiophyceae</taxon>
        <taxon>Chlorellales</taxon>
        <taxon>Chlorellaceae</taxon>
        <taxon>Prototheca</taxon>
    </lineage>
</organism>
<keyword evidence="3" id="KW-0539">Nucleus</keyword>
<name>A0AAD9IGQ0_PROWI</name>
<dbReference type="InterPro" id="IPR044841">
    <property type="entry name" value="LUX/BOA-like"/>
</dbReference>
<keyword evidence="2" id="KW-0804">Transcription</keyword>
<dbReference type="SUPFAM" id="SSF46689">
    <property type="entry name" value="Homeodomain-like"/>
    <property type="match status" value="1"/>
</dbReference>
<feature type="compositionally biased region" description="Pro residues" evidence="4">
    <location>
        <begin position="66"/>
        <end position="85"/>
    </location>
</feature>
<dbReference type="InterPro" id="IPR009057">
    <property type="entry name" value="Homeodomain-like_sf"/>
</dbReference>
<feature type="compositionally biased region" description="Low complexity" evidence="4">
    <location>
        <begin position="218"/>
        <end position="230"/>
    </location>
</feature>
<evidence type="ECO:0000256" key="1">
    <source>
        <dbReference type="ARBA" id="ARBA00023015"/>
    </source>
</evidence>
<dbReference type="InterPro" id="IPR006447">
    <property type="entry name" value="Myb_dom_plants"/>
</dbReference>
<dbReference type="InterPro" id="IPR017930">
    <property type="entry name" value="Myb_dom"/>
</dbReference>
<reference evidence="6" key="1">
    <citation type="submission" date="2021-01" db="EMBL/GenBank/DDBJ databases">
        <authorList>
            <person name="Eckstrom K.M.E."/>
        </authorList>
    </citation>
    <scope>NUCLEOTIDE SEQUENCE</scope>
    <source>
        <strain evidence="6">UVCC 0001</strain>
    </source>
</reference>
<dbReference type="InterPro" id="IPR001005">
    <property type="entry name" value="SANT/Myb"/>
</dbReference>
<evidence type="ECO:0000313" key="6">
    <source>
        <dbReference type="EMBL" id="KAK2076885.1"/>
    </source>
</evidence>
<feature type="region of interest" description="Disordered" evidence="4">
    <location>
        <begin position="335"/>
        <end position="434"/>
    </location>
</feature>
<protein>
    <recommendedName>
        <fullName evidence="5">HTH myb-type domain-containing protein</fullName>
    </recommendedName>
</protein>
<dbReference type="Gene3D" id="1.10.10.60">
    <property type="entry name" value="Homeodomain-like"/>
    <property type="match status" value="1"/>
</dbReference>
<feature type="compositionally biased region" description="Basic and acidic residues" evidence="4">
    <location>
        <begin position="379"/>
        <end position="390"/>
    </location>
</feature>
<dbReference type="Pfam" id="PF00249">
    <property type="entry name" value="Myb_DNA-binding"/>
    <property type="match status" value="1"/>
</dbReference>
<evidence type="ECO:0000256" key="3">
    <source>
        <dbReference type="ARBA" id="ARBA00023242"/>
    </source>
</evidence>
<evidence type="ECO:0000256" key="4">
    <source>
        <dbReference type="SAM" id="MobiDB-lite"/>
    </source>
</evidence>
<feature type="domain" description="HTH myb-type" evidence="5">
    <location>
        <begin position="109"/>
        <end position="168"/>
    </location>
</feature>
<dbReference type="PANTHER" id="PTHR31442">
    <property type="entry name" value="HOMEODOMAIN-LIKE SUPERFAMILY PROTEIN-RELATED"/>
    <property type="match status" value="1"/>
</dbReference>
<dbReference type="NCBIfam" id="TIGR01557">
    <property type="entry name" value="myb_SHAQKYF"/>
    <property type="match status" value="1"/>
</dbReference>
<feature type="compositionally biased region" description="Low complexity" evidence="4">
    <location>
        <begin position="298"/>
        <end position="311"/>
    </location>
</feature>
<dbReference type="AlphaFoldDB" id="A0AAD9IGQ0"/>
<dbReference type="FunFam" id="1.10.10.60:FF:000007">
    <property type="entry name" value="Two-component response regulator"/>
    <property type="match status" value="1"/>
</dbReference>
<dbReference type="GO" id="GO:0005634">
    <property type="term" value="C:nucleus"/>
    <property type="evidence" value="ECO:0007669"/>
    <property type="project" value="TreeGrafter"/>
</dbReference>
<evidence type="ECO:0000259" key="5">
    <source>
        <dbReference type="PROSITE" id="PS51294"/>
    </source>
</evidence>
<dbReference type="GO" id="GO:0003677">
    <property type="term" value="F:DNA binding"/>
    <property type="evidence" value="ECO:0007669"/>
    <property type="project" value="InterPro"/>
</dbReference>